<dbReference type="Gene3D" id="3.40.50.2000">
    <property type="entry name" value="Glycogen Phosphorylase B"/>
    <property type="match status" value="2"/>
</dbReference>
<protein>
    <recommendedName>
        <fullName evidence="2">Glycosyl transferase family 1 domain-containing protein</fullName>
    </recommendedName>
</protein>
<organism evidence="3 4">
    <name type="scientific">Arsenicibacter rosenii</name>
    <dbReference type="NCBI Taxonomy" id="1750698"/>
    <lineage>
        <taxon>Bacteria</taxon>
        <taxon>Pseudomonadati</taxon>
        <taxon>Bacteroidota</taxon>
        <taxon>Cytophagia</taxon>
        <taxon>Cytophagales</taxon>
        <taxon>Spirosomataceae</taxon>
        <taxon>Arsenicibacter</taxon>
    </lineage>
</organism>
<evidence type="ECO:0000256" key="1">
    <source>
        <dbReference type="ARBA" id="ARBA00022679"/>
    </source>
</evidence>
<dbReference type="SUPFAM" id="SSF53756">
    <property type="entry name" value="UDP-Glycosyltransferase/glycogen phosphorylase"/>
    <property type="match status" value="1"/>
</dbReference>
<evidence type="ECO:0000259" key="2">
    <source>
        <dbReference type="Pfam" id="PF00534"/>
    </source>
</evidence>
<evidence type="ECO:0000313" key="3">
    <source>
        <dbReference type="EMBL" id="OIN58794.1"/>
    </source>
</evidence>
<sequence length="359" mass="41338">MYTIKFISQFPPPMHGLSKAVSTLYSSVLHKKFIFSKLNLTNNLDFVKNLLILLFSNDDLYYFTISQTVGGNIRDLVIIFILKIKRAKILLHLHGGYYRTLIDSKSCYIQKKINYFLINKVSGVIVLSESLKFNFTGMIDKENIYVVENCVDDCFLLSNELLEIKKKDIITSGILKILYLSNFIESKGYKDVLHIALHSKNKNLHFEYHFAGKFFSDLDRNYFFNFISENNLTNYVFYHGVVDGAKKACLLNDSHIFILLSRYPNEGQPISILESYANALAVISTYHAGIPDIVNVPDNGFLIENTNIDNVAIINYLLYLYNNRPALLSIAVMNHKKAVELFSEDRYISDMENVFLKYL</sequence>
<accession>A0A1S2VJ60</accession>
<dbReference type="GO" id="GO:0016757">
    <property type="term" value="F:glycosyltransferase activity"/>
    <property type="evidence" value="ECO:0007669"/>
    <property type="project" value="InterPro"/>
</dbReference>
<dbReference type="PANTHER" id="PTHR46401:SF2">
    <property type="entry name" value="GLYCOSYLTRANSFERASE WBBK-RELATED"/>
    <property type="match status" value="1"/>
</dbReference>
<dbReference type="CDD" id="cd03801">
    <property type="entry name" value="GT4_PimA-like"/>
    <property type="match status" value="1"/>
</dbReference>
<gene>
    <name evidence="3" type="ORF">BLX24_11195</name>
</gene>
<dbReference type="Pfam" id="PF00534">
    <property type="entry name" value="Glycos_transf_1"/>
    <property type="match status" value="1"/>
</dbReference>
<dbReference type="InterPro" id="IPR001296">
    <property type="entry name" value="Glyco_trans_1"/>
</dbReference>
<keyword evidence="1" id="KW-0808">Transferase</keyword>
<dbReference type="GO" id="GO:0009103">
    <property type="term" value="P:lipopolysaccharide biosynthetic process"/>
    <property type="evidence" value="ECO:0007669"/>
    <property type="project" value="TreeGrafter"/>
</dbReference>
<dbReference type="PANTHER" id="PTHR46401">
    <property type="entry name" value="GLYCOSYLTRANSFERASE WBBK-RELATED"/>
    <property type="match status" value="1"/>
</dbReference>
<keyword evidence="4" id="KW-1185">Reference proteome</keyword>
<dbReference type="EMBL" id="MORL01000005">
    <property type="protein sequence ID" value="OIN58794.1"/>
    <property type="molecule type" value="Genomic_DNA"/>
</dbReference>
<name>A0A1S2VJ60_9BACT</name>
<comment type="caution">
    <text evidence="3">The sequence shown here is derived from an EMBL/GenBank/DDBJ whole genome shotgun (WGS) entry which is preliminary data.</text>
</comment>
<dbReference type="Proteomes" id="UP000181790">
    <property type="component" value="Unassembled WGS sequence"/>
</dbReference>
<evidence type="ECO:0000313" key="4">
    <source>
        <dbReference type="Proteomes" id="UP000181790"/>
    </source>
</evidence>
<dbReference type="RefSeq" id="WP_071503246.1">
    <property type="nucleotide sequence ID" value="NZ_MORL01000005.1"/>
</dbReference>
<feature type="domain" description="Glycosyl transferase family 1" evidence="2">
    <location>
        <begin position="168"/>
        <end position="312"/>
    </location>
</feature>
<reference evidence="3 4" key="1">
    <citation type="submission" date="2016-10" db="EMBL/GenBank/DDBJ databases">
        <title>Arsenicibacter rosenii gen. nov., sp. nov., an efficient arsenic-methylating bacterium isolated from an arsenic-contaminated paddy soil.</title>
        <authorList>
            <person name="Huang K."/>
        </authorList>
    </citation>
    <scope>NUCLEOTIDE SEQUENCE [LARGE SCALE GENOMIC DNA]</scope>
    <source>
        <strain evidence="3 4">SM-1</strain>
    </source>
</reference>
<dbReference type="AlphaFoldDB" id="A0A1S2VJ60"/>
<proteinExistence type="predicted"/>
<dbReference type="OrthoDB" id="9792322at2"/>